<proteinExistence type="predicted"/>
<organism evidence="1 2">
    <name type="scientific">Hydrogenibacillus schlegelii</name>
    <name type="common">Bacillus schlegelii</name>
    <dbReference type="NCBI Taxonomy" id="1484"/>
    <lineage>
        <taxon>Bacteria</taxon>
        <taxon>Bacillati</taxon>
        <taxon>Bacillota</taxon>
        <taxon>Bacilli</taxon>
        <taxon>Bacillales</taxon>
        <taxon>Bacillales Family X. Incertae Sedis</taxon>
        <taxon>Hydrogenibacillus</taxon>
    </lineage>
</organism>
<dbReference type="Proteomes" id="UP000244180">
    <property type="component" value="Unassembled WGS sequence"/>
</dbReference>
<dbReference type="EMBL" id="PEBV01000013">
    <property type="protein sequence ID" value="PTQ53609.1"/>
    <property type="molecule type" value="Genomic_DNA"/>
</dbReference>
<gene>
    <name evidence="1" type="ORF">HSCHL_1674</name>
</gene>
<sequence>MQTHEKKNTAAFGGGVFLAVGGFLPPRAYPLGRFGAGRRP</sequence>
<protein>
    <submittedName>
        <fullName evidence="1">Uncharacterized protein</fullName>
    </submittedName>
</protein>
<accession>A0A2T5GBP2</accession>
<evidence type="ECO:0000313" key="2">
    <source>
        <dbReference type="Proteomes" id="UP000244180"/>
    </source>
</evidence>
<dbReference type="AlphaFoldDB" id="A0A2T5GBP2"/>
<name>A0A2T5GBP2_HYDSH</name>
<comment type="caution">
    <text evidence="1">The sequence shown here is derived from an EMBL/GenBank/DDBJ whole genome shotgun (WGS) entry which is preliminary data.</text>
</comment>
<reference evidence="1 2" key="1">
    <citation type="submission" date="2017-08" db="EMBL/GenBank/DDBJ databases">
        <title>Burning lignite coal seam in the remote Altai Mountains harbors a hydrogen-driven thermophilic microbial community.</title>
        <authorList>
            <person name="Kadnikov V.V."/>
            <person name="Mardanov A.V."/>
            <person name="Ivasenko D."/>
            <person name="Beletsky A.V."/>
            <person name="Karnachuk O.V."/>
            <person name="Ravin N.V."/>
        </authorList>
    </citation>
    <scope>NUCLEOTIDE SEQUENCE [LARGE SCALE GENOMIC DNA]</scope>
    <source>
        <strain evidence="1">AL33</strain>
    </source>
</reference>
<evidence type="ECO:0000313" key="1">
    <source>
        <dbReference type="EMBL" id="PTQ53609.1"/>
    </source>
</evidence>